<evidence type="ECO:0000313" key="2">
    <source>
        <dbReference type="EMBL" id="CAJ1004358.1"/>
    </source>
</evidence>
<feature type="transmembrane region" description="Helical" evidence="1">
    <location>
        <begin position="12"/>
        <end position="32"/>
    </location>
</feature>
<name>A0AA48MAM2_9BACL</name>
<dbReference type="RefSeq" id="WP_171566118.1">
    <property type="nucleotide sequence ID" value="NZ_OY569118.1"/>
</dbReference>
<evidence type="ECO:0000313" key="3">
    <source>
        <dbReference type="Proteomes" id="UP001189619"/>
    </source>
</evidence>
<keyword evidence="3" id="KW-1185">Reference proteome</keyword>
<dbReference type="Proteomes" id="UP001189619">
    <property type="component" value="Chromosome"/>
</dbReference>
<keyword evidence="1" id="KW-1133">Transmembrane helix</keyword>
<protein>
    <submittedName>
        <fullName evidence="2">Intracellular growth attenuator family protein</fullName>
    </submittedName>
</protein>
<sequence length="187" mass="20674">MFLLPQDTTSMILLLIALGLIVFSVRAMLRAMYKKAKRALSKRYFAGLISGKALLIGTLLLGGGDDVQTLLRHTPSPFQQFMLASDFDLDVKDNRILFSKDKAISGYVQFEEQRATVFLTAEISYPQSVQTVCEAVNAFAPSAQAVSAIQELIRQKVNRRIPLPNGYVEVNGSNVKVQLDRPLATPL</sequence>
<gene>
    <name evidence="2" type="ORF">BSPP4475_18870</name>
</gene>
<dbReference type="EMBL" id="OY569118">
    <property type="protein sequence ID" value="CAJ1004358.1"/>
    <property type="molecule type" value="Genomic_DNA"/>
</dbReference>
<organism evidence="2 3">
    <name type="scientific">Brevibacillus aydinogluensis</name>
    <dbReference type="NCBI Taxonomy" id="927786"/>
    <lineage>
        <taxon>Bacteria</taxon>
        <taxon>Bacillati</taxon>
        <taxon>Bacillota</taxon>
        <taxon>Bacilli</taxon>
        <taxon>Bacillales</taxon>
        <taxon>Paenibacillaceae</taxon>
        <taxon>Brevibacillus</taxon>
    </lineage>
</organism>
<evidence type="ECO:0000256" key="1">
    <source>
        <dbReference type="SAM" id="Phobius"/>
    </source>
</evidence>
<dbReference type="KEGG" id="bayd:BSPP4475_18870"/>
<proteinExistence type="predicted"/>
<keyword evidence="1" id="KW-0812">Transmembrane</keyword>
<dbReference type="AlphaFoldDB" id="A0AA48MAM2"/>
<accession>A0AA48MAM2</accession>
<keyword evidence="1" id="KW-0472">Membrane</keyword>
<reference evidence="2" key="1">
    <citation type="submission" date="2023-07" db="EMBL/GenBank/DDBJ databases">
        <authorList>
            <person name="Ivanov I."/>
            <person name="Teneva D."/>
            <person name="Stoikov I."/>
        </authorList>
    </citation>
    <scope>NUCLEOTIDE SEQUENCE</scope>
    <source>
        <strain evidence="2">4475</strain>
    </source>
</reference>